<dbReference type="Proteomes" id="UP000558284">
    <property type="component" value="Unassembled WGS sequence"/>
</dbReference>
<keyword evidence="1" id="KW-1133">Transmembrane helix</keyword>
<dbReference type="EMBL" id="JACDTY010000002">
    <property type="protein sequence ID" value="MBA1139546.1"/>
    <property type="molecule type" value="Genomic_DNA"/>
</dbReference>
<comment type="caution">
    <text evidence="2">The sequence shown here is derived from an EMBL/GenBank/DDBJ whole genome shotgun (WGS) entry which is preliminary data.</text>
</comment>
<keyword evidence="1" id="KW-0472">Membrane</keyword>
<organism evidence="2 3">
    <name type="scientific">Mesorhizobium neociceri</name>
    <dbReference type="NCBI Taxonomy" id="1307853"/>
    <lineage>
        <taxon>Bacteria</taxon>
        <taxon>Pseudomonadati</taxon>
        <taxon>Pseudomonadota</taxon>
        <taxon>Alphaproteobacteria</taxon>
        <taxon>Hyphomicrobiales</taxon>
        <taxon>Phyllobacteriaceae</taxon>
        <taxon>Mesorhizobium</taxon>
    </lineage>
</organism>
<name>A0A838AYN1_9HYPH</name>
<dbReference type="RefSeq" id="WP_181056837.1">
    <property type="nucleotide sequence ID" value="NZ_JACDTY010000002.1"/>
</dbReference>
<evidence type="ECO:0000313" key="3">
    <source>
        <dbReference type="Proteomes" id="UP000558284"/>
    </source>
</evidence>
<keyword evidence="1" id="KW-0812">Transmembrane</keyword>
<dbReference type="InterPro" id="IPR007460">
    <property type="entry name" value="BrnT_toxin"/>
</dbReference>
<dbReference type="AlphaFoldDB" id="A0A838AYN1"/>
<dbReference type="InterPro" id="IPR038573">
    <property type="entry name" value="BrnT_sf"/>
</dbReference>
<sequence>MLFEWDENKAKTNRAKHGVDFAIAPSFDFANALIRLDDSEDFGEDRLVAIGLIAAGVYMMVYVERRHAIRVISLRKATRQEIKDYVENL</sequence>
<accession>A0A838AYN1</accession>
<dbReference type="Gene3D" id="3.10.450.530">
    <property type="entry name" value="Ribonuclease toxin, BrnT, of type II toxin-antitoxin system"/>
    <property type="match status" value="1"/>
</dbReference>
<protein>
    <submittedName>
        <fullName evidence="2">BrnT family toxin</fullName>
    </submittedName>
</protein>
<keyword evidence="3" id="KW-1185">Reference proteome</keyword>
<gene>
    <name evidence="2" type="ORF">H0241_04665</name>
</gene>
<reference evidence="2 3" key="1">
    <citation type="submission" date="2020-07" db="EMBL/GenBank/DDBJ databases">
        <title>Definition of the novel symbiovar canariense within Mesorhizobium novociceri, a new species of genus Mesorhizobium nodulating Cicer canariense in the Caldera de Taburiente National Park (La Palma, Canary Islands).</title>
        <authorList>
            <person name="Leon-Barrios M."/>
            <person name="Perez-Yepez J."/>
            <person name="Flores-Felix J.D."/>
            <person name="Ramirez-Baena M.H."/>
            <person name="Pulido-Suarez L."/>
            <person name="Igual J.M."/>
            <person name="Velazquez E."/>
            <person name="Peix A."/>
        </authorList>
    </citation>
    <scope>NUCLEOTIDE SEQUENCE [LARGE SCALE GENOMIC DNA]</scope>
    <source>
        <strain evidence="2 3">CCANP35</strain>
    </source>
</reference>
<feature type="transmembrane region" description="Helical" evidence="1">
    <location>
        <begin position="46"/>
        <end position="63"/>
    </location>
</feature>
<evidence type="ECO:0000313" key="2">
    <source>
        <dbReference type="EMBL" id="MBA1139546.1"/>
    </source>
</evidence>
<dbReference type="Pfam" id="PF04365">
    <property type="entry name" value="BrnT_toxin"/>
    <property type="match status" value="1"/>
</dbReference>
<evidence type="ECO:0000256" key="1">
    <source>
        <dbReference type="SAM" id="Phobius"/>
    </source>
</evidence>
<proteinExistence type="predicted"/>